<comment type="caution">
    <text evidence="1">The sequence shown here is derived from an EMBL/GenBank/DDBJ whole genome shotgun (WGS) entry which is preliminary data.</text>
</comment>
<evidence type="ECO:0000313" key="2">
    <source>
        <dbReference type="Proteomes" id="UP001304895"/>
    </source>
</evidence>
<dbReference type="EMBL" id="MU853420">
    <property type="protein sequence ID" value="KAK4132013.1"/>
    <property type="molecule type" value="Genomic_DNA"/>
</dbReference>
<dbReference type="Pfam" id="PF12311">
    <property type="entry name" value="DUF3632"/>
    <property type="match status" value="1"/>
</dbReference>
<keyword evidence="2" id="KW-1185">Reference proteome</keyword>
<evidence type="ECO:0000313" key="1">
    <source>
        <dbReference type="EMBL" id="KAK4132013.1"/>
    </source>
</evidence>
<proteinExistence type="predicted"/>
<dbReference type="AlphaFoldDB" id="A0AAN6UFG4"/>
<reference evidence="1" key="1">
    <citation type="journal article" date="2023" name="Mol. Phylogenet. Evol.">
        <title>Genome-scale phylogeny and comparative genomics of the fungal order Sordariales.</title>
        <authorList>
            <person name="Hensen N."/>
            <person name="Bonometti L."/>
            <person name="Westerberg I."/>
            <person name="Brannstrom I.O."/>
            <person name="Guillou S."/>
            <person name="Cros-Aarteil S."/>
            <person name="Calhoun S."/>
            <person name="Haridas S."/>
            <person name="Kuo A."/>
            <person name="Mondo S."/>
            <person name="Pangilinan J."/>
            <person name="Riley R."/>
            <person name="LaButti K."/>
            <person name="Andreopoulos B."/>
            <person name="Lipzen A."/>
            <person name="Chen C."/>
            <person name="Yan M."/>
            <person name="Daum C."/>
            <person name="Ng V."/>
            <person name="Clum A."/>
            <person name="Steindorff A."/>
            <person name="Ohm R.A."/>
            <person name="Martin F."/>
            <person name="Silar P."/>
            <person name="Natvig D.O."/>
            <person name="Lalanne C."/>
            <person name="Gautier V."/>
            <person name="Ament-Velasquez S.L."/>
            <person name="Kruys A."/>
            <person name="Hutchinson M.I."/>
            <person name="Powell A.J."/>
            <person name="Barry K."/>
            <person name="Miller A.N."/>
            <person name="Grigoriev I.V."/>
            <person name="Debuchy R."/>
            <person name="Gladieux P."/>
            <person name="Hiltunen Thoren M."/>
            <person name="Johannesson H."/>
        </authorList>
    </citation>
    <scope>NUCLEOTIDE SEQUENCE</scope>
    <source>
        <strain evidence="1">CBS 123565</strain>
    </source>
</reference>
<dbReference type="Proteomes" id="UP001304895">
    <property type="component" value="Unassembled WGS sequence"/>
</dbReference>
<sequence length="359" mass="40250">MSLSEGNPVWHPSTMPYSHGDEKPVWLLRVEKFAKRISDRSHPTSHPEEETGILMLVGEMLASLENDKEAAARCADAIREYYTAFMLRSGNIDHSRLQLLDGHVLSFRQLEDHAVGWTICAVAGMAFRIGKRIRPADPNHKRLADVLIEIKKKRHTGPWDDTLGWETWNLDWFGTSLTRESDLEHLAPMERCSGLINQHALVARLVAADMFSAVVNGPAGAHKLVQEGLVPASRGWDRDRVVAARAVIASHYILLAGEQVRAASQYDEWLRWAQALAGQMAAEGDLAGAPEWDLGGVAGVAGRARKVVRRWIREQAPIERAATRAREEAERNEWIALQAARQGAEERFVAWATRNRWID</sequence>
<dbReference type="InterPro" id="IPR022085">
    <property type="entry name" value="OpdG"/>
</dbReference>
<gene>
    <name evidence="1" type="ORF">BT67DRAFT_435868</name>
</gene>
<protein>
    <submittedName>
        <fullName evidence="1">Uncharacterized protein</fullName>
    </submittedName>
</protein>
<name>A0AAN6UFG4_9PEZI</name>
<accession>A0AAN6UFG4</accession>
<organism evidence="1 2">
    <name type="scientific">Trichocladium antarcticum</name>
    <dbReference type="NCBI Taxonomy" id="1450529"/>
    <lineage>
        <taxon>Eukaryota</taxon>
        <taxon>Fungi</taxon>
        <taxon>Dikarya</taxon>
        <taxon>Ascomycota</taxon>
        <taxon>Pezizomycotina</taxon>
        <taxon>Sordariomycetes</taxon>
        <taxon>Sordariomycetidae</taxon>
        <taxon>Sordariales</taxon>
        <taxon>Chaetomiaceae</taxon>
        <taxon>Trichocladium</taxon>
    </lineage>
</organism>
<reference evidence="1" key="2">
    <citation type="submission" date="2023-05" db="EMBL/GenBank/DDBJ databases">
        <authorList>
            <consortium name="Lawrence Berkeley National Laboratory"/>
            <person name="Steindorff A."/>
            <person name="Hensen N."/>
            <person name="Bonometti L."/>
            <person name="Westerberg I."/>
            <person name="Brannstrom I.O."/>
            <person name="Guillou S."/>
            <person name="Cros-Aarteil S."/>
            <person name="Calhoun S."/>
            <person name="Haridas S."/>
            <person name="Kuo A."/>
            <person name="Mondo S."/>
            <person name="Pangilinan J."/>
            <person name="Riley R."/>
            <person name="Labutti K."/>
            <person name="Andreopoulos B."/>
            <person name="Lipzen A."/>
            <person name="Chen C."/>
            <person name="Yanf M."/>
            <person name="Daum C."/>
            <person name="Ng V."/>
            <person name="Clum A."/>
            <person name="Ohm R."/>
            <person name="Martin F."/>
            <person name="Silar P."/>
            <person name="Natvig D."/>
            <person name="Lalanne C."/>
            <person name="Gautier V."/>
            <person name="Ament-Velasquez S.L."/>
            <person name="Kruys A."/>
            <person name="Hutchinson M.I."/>
            <person name="Powell A.J."/>
            <person name="Barry K."/>
            <person name="Miller A.N."/>
            <person name="Grigoriev I.V."/>
            <person name="Debuchy R."/>
            <person name="Gladieux P."/>
            <person name="Thoren M.H."/>
            <person name="Johannesson H."/>
        </authorList>
    </citation>
    <scope>NUCLEOTIDE SEQUENCE</scope>
    <source>
        <strain evidence="1">CBS 123565</strain>
    </source>
</reference>